<dbReference type="Proteomes" id="UP000325081">
    <property type="component" value="Unassembled WGS sequence"/>
</dbReference>
<name>A0A5A7R830_STRAF</name>
<proteinExistence type="predicted"/>
<keyword evidence="2" id="KW-1185">Reference proteome</keyword>
<evidence type="ECO:0000313" key="2">
    <source>
        <dbReference type="Proteomes" id="UP000325081"/>
    </source>
</evidence>
<reference evidence="2" key="1">
    <citation type="journal article" date="2019" name="Curr. Biol.">
        <title>Genome Sequence of Striga asiatica Provides Insight into the Evolution of Plant Parasitism.</title>
        <authorList>
            <person name="Yoshida S."/>
            <person name="Kim S."/>
            <person name="Wafula E.K."/>
            <person name="Tanskanen J."/>
            <person name="Kim Y.M."/>
            <person name="Honaas L."/>
            <person name="Yang Z."/>
            <person name="Spallek T."/>
            <person name="Conn C.E."/>
            <person name="Ichihashi Y."/>
            <person name="Cheong K."/>
            <person name="Cui S."/>
            <person name="Der J.P."/>
            <person name="Gundlach H."/>
            <person name="Jiao Y."/>
            <person name="Hori C."/>
            <person name="Ishida J.K."/>
            <person name="Kasahara H."/>
            <person name="Kiba T."/>
            <person name="Kim M.S."/>
            <person name="Koo N."/>
            <person name="Laohavisit A."/>
            <person name="Lee Y.H."/>
            <person name="Lumba S."/>
            <person name="McCourt P."/>
            <person name="Mortimer J.C."/>
            <person name="Mutuku J.M."/>
            <person name="Nomura T."/>
            <person name="Sasaki-Sekimoto Y."/>
            <person name="Seto Y."/>
            <person name="Wang Y."/>
            <person name="Wakatake T."/>
            <person name="Sakakibara H."/>
            <person name="Demura T."/>
            <person name="Yamaguchi S."/>
            <person name="Yoneyama K."/>
            <person name="Manabe R.I."/>
            <person name="Nelson D.C."/>
            <person name="Schulman A.H."/>
            <person name="Timko M.P."/>
            <person name="dePamphilis C.W."/>
            <person name="Choi D."/>
            <person name="Shirasu K."/>
        </authorList>
    </citation>
    <scope>NUCLEOTIDE SEQUENCE [LARGE SCALE GENOMIC DNA]</scope>
    <source>
        <strain evidence="2">cv. UVA1</strain>
    </source>
</reference>
<dbReference type="AlphaFoldDB" id="A0A5A7R830"/>
<gene>
    <name evidence="1" type="ORF">STAS_29899</name>
</gene>
<protein>
    <submittedName>
        <fullName evidence="1">Heat shock protein 70</fullName>
    </submittedName>
</protein>
<evidence type="ECO:0000313" key="1">
    <source>
        <dbReference type="EMBL" id="GER52441.1"/>
    </source>
</evidence>
<organism evidence="1 2">
    <name type="scientific">Striga asiatica</name>
    <name type="common">Asiatic witchweed</name>
    <name type="synonym">Buchnera asiatica</name>
    <dbReference type="NCBI Taxonomy" id="4170"/>
    <lineage>
        <taxon>Eukaryota</taxon>
        <taxon>Viridiplantae</taxon>
        <taxon>Streptophyta</taxon>
        <taxon>Embryophyta</taxon>
        <taxon>Tracheophyta</taxon>
        <taxon>Spermatophyta</taxon>
        <taxon>Magnoliopsida</taxon>
        <taxon>eudicotyledons</taxon>
        <taxon>Gunneridae</taxon>
        <taxon>Pentapetalae</taxon>
        <taxon>asterids</taxon>
        <taxon>lamiids</taxon>
        <taxon>Lamiales</taxon>
        <taxon>Orobanchaceae</taxon>
        <taxon>Buchnereae</taxon>
        <taxon>Striga</taxon>
    </lineage>
</organism>
<keyword evidence="1" id="KW-0346">Stress response</keyword>
<dbReference type="EMBL" id="BKCP01010403">
    <property type="protein sequence ID" value="GER52441.1"/>
    <property type="molecule type" value="Genomic_DNA"/>
</dbReference>
<sequence>MKTQGLPNLFYAENNGGFRYMLYAAKLDPDRMDRLRRYHGQSDFSVTAVDRNPSSPSPSLGFGKAIRKDVAMPISVLEADLEVSVGGEGFNMGAENNIEIEDGTLEIGIGVIVKLVPRNTVIPNHKSQIFSI</sequence>
<accession>A0A5A7R830</accession>
<comment type="caution">
    <text evidence="1">The sequence shown here is derived from an EMBL/GenBank/DDBJ whole genome shotgun (WGS) entry which is preliminary data.</text>
</comment>